<sequence length="413" mass="45398">MPKYAAIKGITKLRGSDLRGLSKVVHQLTLDITEVTEGVHQAVYTTLGMPHGPSSRKCRGLTGSIYRLIYGTTNVVGSGVDKLFAYNETRIKSIDSRDAYDPQRLATLSFLNGIIGDRFVADGNPLALPMTIFYGKQPLDATDVSAVVLPTNKVLLMVHGLCSSPLHWEGLAQQQSHSEALVSAHGYTPLHLHYNSGLHVSQNGQALAVQLEQVVHQWPVTIDDLTFIGHSMGGLVIRSALYYAEKLGLSWHKSVKHAFFLGTPHKGAPLERAGNTLSAMLERVPYTVAFSKLTRLRSAGVTDLRYGYIRDDDWQSSCRFTAPVERPQVIALPTYIQTYAVGSIIQKAHNYIADHLVGDGLVPLTSALGENANSSRALRFTQTETLQNIHHMELLNHPLVTRQLLSWLDTSCA</sequence>
<keyword evidence="3" id="KW-1185">Reference proteome</keyword>
<organism evidence="2 3">
    <name type="scientific">Vibrio gelatinilyticus</name>
    <dbReference type="NCBI Taxonomy" id="2893468"/>
    <lineage>
        <taxon>Bacteria</taxon>
        <taxon>Pseudomonadati</taxon>
        <taxon>Pseudomonadota</taxon>
        <taxon>Gammaproteobacteria</taxon>
        <taxon>Vibrionales</taxon>
        <taxon>Vibrionaceae</taxon>
        <taxon>Vibrio</taxon>
    </lineage>
</organism>
<dbReference type="Gene3D" id="3.40.50.1820">
    <property type="entry name" value="alpha/beta hydrolase"/>
    <property type="match status" value="1"/>
</dbReference>
<dbReference type="InterPro" id="IPR007751">
    <property type="entry name" value="DUF676_lipase-like"/>
</dbReference>
<dbReference type="PANTHER" id="PTHR37946">
    <property type="entry name" value="SLL1969 PROTEIN"/>
    <property type="match status" value="1"/>
</dbReference>
<feature type="domain" description="DUF676" evidence="1">
    <location>
        <begin position="153"/>
        <end position="294"/>
    </location>
</feature>
<dbReference type="Pfam" id="PF05057">
    <property type="entry name" value="DUF676"/>
    <property type="match status" value="1"/>
</dbReference>
<comment type="caution">
    <text evidence="2">The sequence shown here is derived from an EMBL/GenBank/DDBJ whole genome shotgun (WGS) entry which is preliminary data.</text>
</comment>
<protein>
    <submittedName>
        <fullName evidence="2">Alpha/beta hydrolase</fullName>
    </submittedName>
</protein>
<evidence type="ECO:0000313" key="2">
    <source>
        <dbReference type="EMBL" id="MCJ2375525.1"/>
    </source>
</evidence>
<evidence type="ECO:0000259" key="1">
    <source>
        <dbReference type="Pfam" id="PF05057"/>
    </source>
</evidence>
<keyword evidence="2" id="KW-0378">Hydrolase</keyword>
<dbReference type="SUPFAM" id="SSF53474">
    <property type="entry name" value="alpha/beta-Hydrolases"/>
    <property type="match status" value="1"/>
</dbReference>
<dbReference type="GO" id="GO:0016787">
    <property type="term" value="F:hydrolase activity"/>
    <property type="evidence" value="ECO:0007669"/>
    <property type="project" value="UniProtKB-KW"/>
</dbReference>
<dbReference type="InterPro" id="IPR029058">
    <property type="entry name" value="AB_hydrolase_fold"/>
</dbReference>
<dbReference type="RefSeq" id="WP_244354637.1">
    <property type="nucleotide sequence ID" value="NZ_JAJNNZ010000001.1"/>
</dbReference>
<reference evidence="2" key="1">
    <citation type="submission" date="2021-11" db="EMBL/GenBank/DDBJ databases">
        <title>Vibrio ZSDE26 sp. nov. and Vibrio ZSDZ34 sp. nov., isolated from coastal seawater in Qingdao.</title>
        <authorList>
            <person name="Zhang P."/>
        </authorList>
    </citation>
    <scope>NUCLEOTIDE SEQUENCE</scope>
    <source>
        <strain evidence="2">ZSDZ34</strain>
    </source>
</reference>
<evidence type="ECO:0000313" key="3">
    <source>
        <dbReference type="Proteomes" id="UP001139488"/>
    </source>
</evidence>
<accession>A0A9X1WBE9</accession>
<name>A0A9X1WBE9_9VIBR</name>
<dbReference type="EMBL" id="JAJNNZ010000001">
    <property type="protein sequence ID" value="MCJ2375525.1"/>
    <property type="molecule type" value="Genomic_DNA"/>
</dbReference>
<dbReference type="Proteomes" id="UP001139488">
    <property type="component" value="Unassembled WGS sequence"/>
</dbReference>
<dbReference type="AlphaFoldDB" id="A0A9X1WBE9"/>
<proteinExistence type="predicted"/>
<dbReference type="PANTHER" id="PTHR37946:SF1">
    <property type="entry name" value="SLL1969 PROTEIN"/>
    <property type="match status" value="1"/>
</dbReference>
<gene>
    <name evidence="2" type="ORF">LNL84_01605</name>
</gene>